<dbReference type="EMBL" id="ML213504">
    <property type="protein sequence ID" value="TFK55947.1"/>
    <property type="molecule type" value="Genomic_DNA"/>
</dbReference>
<feature type="region of interest" description="Disordered" evidence="1">
    <location>
        <begin position="80"/>
        <end position="130"/>
    </location>
</feature>
<protein>
    <submittedName>
        <fullName evidence="2">Uncharacterized protein</fullName>
    </submittedName>
</protein>
<accession>A0A5C3NG95</accession>
<dbReference type="OrthoDB" id="514070at2759"/>
<evidence type="ECO:0000313" key="3">
    <source>
        <dbReference type="Proteomes" id="UP000305948"/>
    </source>
</evidence>
<gene>
    <name evidence="2" type="ORF">OE88DRAFT_1622012</name>
</gene>
<evidence type="ECO:0000256" key="1">
    <source>
        <dbReference type="SAM" id="MobiDB-lite"/>
    </source>
</evidence>
<feature type="compositionally biased region" description="Basic and acidic residues" evidence="1">
    <location>
        <begin position="318"/>
        <end position="327"/>
    </location>
</feature>
<keyword evidence="3" id="KW-1185">Reference proteome</keyword>
<dbReference type="AlphaFoldDB" id="A0A5C3NG95"/>
<proteinExistence type="predicted"/>
<feature type="compositionally biased region" description="Acidic residues" evidence="1">
    <location>
        <begin position="378"/>
        <end position="395"/>
    </location>
</feature>
<sequence>MSDDASPSDQKLSLPAFLKVLTNNGVPARTAMAVAGKIYKKCNTASALGFLTDGQLEEDGVKSKEDRKLVLAAVRKAGYKSSPGKRSKPVASTSAATVSTTPSPRKRRKLNGEVNEFLPGKPEDEQEGASLGSLEFKETLDEETLLAKSTVINRAPVMMAWATVVAERIGFKREEALSIASVYTEMNAITKGVNIGIYKESKKSEVSEPAKGGSQPYVDLMGRSPLYQTASNDWLGMAANKPTPPSSAYSYITRSLRQTTPHIVGAMRLLAESYDPEELNRKGFGLYCDFRPEVGGWGERGEVKCEKILELRKRKPRGTGDDVKVEEDAGNIAPGSSSVSDSVTGPPVKREPEESPSTIKQEPEPTTTDLKGPNPQDDFNDPEFDDIDFNEIELP</sequence>
<feature type="compositionally biased region" description="Low complexity" evidence="1">
    <location>
        <begin position="89"/>
        <end position="103"/>
    </location>
</feature>
<evidence type="ECO:0000313" key="2">
    <source>
        <dbReference type="EMBL" id="TFK55947.1"/>
    </source>
</evidence>
<reference evidence="2 3" key="1">
    <citation type="journal article" date="2019" name="Nat. Ecol. Evol.">
        <title>Megaphylogeny resolves global patterns of mushroom evolution.</title>
        <authorList>
            <person name="Varga T."/>
            <person name="Krizsan K."/>
            <person name="Foldi C."/>
            <person name="Dima B."/>
            <person name="Sanchez-Garcia M."/>
            <person name="Sanchez-Ramirez S."/>
            <person name="Szollosi G.J."/>
            <person name="Szarkandi J.G."/>
            <person name="Papp V."/>
            <person name="Albert L."/>
            <person name="Andreopoulos W."/>
            <person name="Angelini C."/>
            <person name="Antonin V."/>
            <person name="Barry K.W."/>
            <person name="Bougher N.L."/>
            <person name="Buchanan P."/>
            <person name="Buyck B."/>
            <person name="Bense V."/>
            <person name="Catcheside P."/>
            <person name="Chovatia M."/>
            <person name="Cooper J."/>
            <person name="Damon W."/>
            <person name="Desjardin D."/>
            <person name="Finy P."/>
            <person name="Geml J."/>
            <person name="Haridas S."/>
            <person name="Hughes K."/>
            <person name="Justo A."/>
            <person name="Karasinski D."/>
            <person name="Kautmanova I."/>
            <person name="Kiss B."/>
            <person name="Kocsube S."/>
            <person name="Kotiranta H."/>
            <person name="LaButti K.M."/>
            <person name="Lechner B.E."/>
            <person name="Liimatainen K."/>
            <person name="Lipzen A."/>
            <person name="Lukacs Z."/>
            <person name="Mihaltcheva S."/>
            <person name="Morgado L.N."/>
            <person name="Niskanen T."/>
            <person name="Noordeloos M.E."/>
            <person name="Ohm R.A."/>
            <person name="Ortiz-Santana B."/>
            <person name="Ovrebo C."/>
            <person name="Racz N."/>
            <person name="Riley R."/>
            <person name="Savchenko A."/>
            <person name="Shiryaev A."/>
            <person name="Soop K."/>
            <person name="Spirin V."/>
            <person name="Szebenyi C."/>
            <person name="Tomsovsky M."/>
            <person name="Tulloss R.E."/>
            <person name="Uehling J."/>
            <person name="Grigoriev I.V."/>
            <person name="Vagvolgyi C."/>
            <person name="Papp T."/>
            <person name="Martin F.M."/>
            <person name="Miettinen O."/>
            <person name="Hibbett D.S."/>
            <person name="Nagy L.G."/>
        </authorList>
    </citation>
    <scope>NUCLEOTIDE SEQUENCE [LARGE SCALE GENOMIC DNA]</scope>
    <source>
        <strain evidence="2 3">OMC1185</strain>
    </source>
</reference>
<feature type="compositionally biased region" description="Polar residues" evidence="1">
    <location>
        <begin position="355"/>
        <end position="369"/>
    </location>
</feature>
<dbReference type="Proteomes" id="UP000305948">
    <property type="component" value="Unassembled WGS sequence"/>
</dbReference>
<name>A0A5C3NG95_9AGAM</name>
<feature type="region of interest" description="Disordered" evidence="1">
    <location>
        <begin position="317"/>
        <end position="395"/>
    </location>
</feature>
<feature type="compositionally biased region" description="Polar residues" evidence="1">
    <location>
        <begin position="334"/>
        <end position="343"/>
    </location>
</feature>
<organism evidence="2 3">
    <name type="scientific">Heliocybe sulcata</name>
    <dbReference type="NCBI Taxonomy" id="5364"/>
    <lineage>
        <taxon>Eukaryota</taxon>
        <taxon>Fungi</taxon>
        <taxon>Dikarya</taxon>
        <taxon>Basidiomycota</taxon>
        <taxon>Agaricomycotina</taxon>
        <taxon>Agaricomycetes</taxon>
        <taxon>Gloeophyllales</taxon>
        <taxon>Gloeophyllaceae</taxon>
        <taxon>Heliocybe</taxon>
    </lineage>
</organism>